<name>A0A1Y2H5Z0_9FUNG</name>
<protein>
    <submittedName>
        <fullName evidence="1">Uncharacterized protein</fullName>
    </submittedName>
</protein>
<accession>A0A1Y2H5Z0</accession>
<proteinExistence type="predicted"/>
<reference evidence="1 2" key="1">
    <citation type="submission" date="2016-07" db="EMBL/GenBank/DDBJ databases">
        <title>Pervasive Adenine N6-methylation of Active Genes in Fungi.</title>
        <authorList>
            <consortium name="DOE Joint Genome Institute"/>
            <person name="Mondo S.J."/>
            <person name="Dannebaum R.O."/>
            <person name="Kuo R.C."/>
            <person name="Labutti K."/>
            <person name="Haridas S."/>
            <person name="Kuo A."/>
            <person name="Salamov A."/>
            <person name="Ahrendt S.R."/>
            <person name="Lipzen A."/>
            <person name="Sullivan W."/>
            <person name="Andreopoulos W.B."/>
            <person name="Clum A."/>
            <person name="Lindquist E."/>
            <person name="Daum C."/>
            <person name="Ramamoorthy G.K."/>
            <person name="Gryganskyi A."/>
            <person name="Culley D."/>
            <person name="Magnuson J.K."/>
            <person name="James T.Y."/>
            <person name="O'Malley M.A."/>
            <person name="Stajich J.E."/>
            <person name="Spatafora J.W."/>
            <person name="Visel A."/>
            <person name="Grigoriev I.V."/>
        </authorList>
    </citation>
    <scope>NUCLEOTIDE SEQUENCE [LARGE SCALE GENOMIC DNA]</scope>
    <source>
        <strain evidence="1 2">PL171</strain>
    </source>
</reference>
<evidence type="ECO:0000313" key="1">
    <source>
        <dbReference type="EMBL" id="ORZ29434.1"/>
    </source>
</evidence>
<gene>
    <name evidence="1" type="ORF">BCR44DRAFT_1451081</name>
</gene>
<sequence length="107" mass="11690">MYQLLLSGLAHGAVSARKPPTAPSILPYIQCDLTVAITCACDCLCNQATAPHGRDAKKSFRLPSTCQSRLAAPFVLSRDVEPLRDATDSEIKLDVAALWVDYSERER</sequence>
<keyword evidence="2" id="KW-1185">Reference proteome</keyword>
<dbReference type="EMBL" id="MCFL01000197">
    <property type="protein sequence ID" value="ORZ29434.1"/>
    <property type="molecule type" value="Genomic_DNA"/>
</dbReference>
<evidence type="ECO:0000313" key="2">
    <source>
        <dbReference type="Proteomes" id="UP000193411"/>
    </source>
</evidence>
<organism evidence="1 2">
    <name type="scientific">Catenaria anguillulae PL171</name>
    <dbReference type="NCBI Taxonomy" id="765915"/>
    <lineage>
        <taxon>Eukaryota</taxon>
        <taxon>Fungi</taxon>
        <taxon>Fungi incertae sedis</taxon>
        <taxon>Blastocladiomycota</taxon>
        <taxon>Blastocladiomycetes</taxon>
        <taxon>Blastocladiales</taxon>
        <taxon>Catenariaceae</taxon>
        <taxon>Catenaria</taxon>
    </lineage>
</organism>
<dbReference type="AlphaFoldDB" id="A0A1Y2H5Z0"/>
<comment type="caution">
    <text evidence="1">The sequence shown here is derived from an EMBL/GenBank/DDBJ whole genome shotgun (WGS) entry which is preliminary data.</text>
</comment>
<dbReference type="Proteomes" id="UP000193411">
    <property type="component" value="Unassembled WGS sequence"/>
</dbReference>